<evidence type="ECO:0008006" key="3">
    <source>
        <dbReference type="Google" id="ProtNLM"/>
    </source>
</evidence>
<evidence type="ECO:0000313" key="2">
    <source>
        <dbReference type="Proteomes" id="UP000307790"/>
    </source>
</evidence>
<name>A0A5R9IHR7_9GAMM</name>
<accession>A0A5R9IHR7</accession>
<dbReference type="RefSeq" id="WP_138320890.1">
    <property type="nucleotide sequence ID" value="NZ_VCBC01000015.1"/>
</dbReference>
<dbReference type="PROSITE" id="PS51257">
    <property type="entry name" value="PROKAR_LIPOPROTEIN"/>
    <property type="match status" value="1"/>
</dbReference>
<comment type="caution">
    <text evidence="1">The sequence shown here is derived from an EMBL/GenBank/DDBJ whole genome shotgun (WGS) entry which is preliminary data.</text>
</comment>
<organism evidence="1 2">
    <name type="scientific">Thalassotalea litorea</name>
    <dbReference type="NCBI Taxonomy" id="2020715"/>
    <lineage>
        <taxon>Bacteria</taxon>
        <taxon>Pseudomonadati</taxon>
        <taxon>Pseudomonadota</taxon>
        <taxon>Gammaproteobacteria</taxon>
        <taxon>Alteromonadales</taxon>
        <taxon>Colwelliaceae</taxon>
        <taxon>Thalassotalea</taxon>
    </lineage>
</organism>
<gene>
    <name evidence="1" type="ORF">FE810_14425</name>
</gene>
<sequence>MKLKNLFIIGTIFITSACAEKTGMIELQPELINTPARIYLQKTAKISVTDSRDKGHIVEVLNIDRPSTTIDSSAALSQVLNRQFKNQLANQGLDLADESDLKVIFDVERARTYVNQDVLDYRANTIIKLQVKMENSAQTMSKTFTLRATSRGPLSANLETLQRDFNTQLSKLIDQVLEDEQLQQFIKG</sequence>
<dbReference type="AlphaFoldDB" id="A0A5R9IHR7"/>
<dbReference type="InterPro" id="IPR005619">
    <property type="entry name" value="Uncharacterised_YajG"/>
</dbReference>
<dbReference type="OrthoDB" id="6260471at2"/>
<dbReference type="EMBL" id="VCBC01000015">
    <property type="protein sequence ID" value="TLU61698.1"/>
    <property type="molecule type" value="Genomic_DNA"/>
</dbReference>
<dbReference type="Proteomes" id="UP000307790">
    <property type="component" value="Unassembled WGS sequence"/>
</dbReference>
<evidence type="ECO:0000313" key="1">
    <source>
        <dbReference type="EMBL" id="TLU61698.1"/>
    </source>
</evidence>
<proteinExistence type="predicted"/>
<dbReference type="Pfam" id="PF03923">
    <property type="entry name" value="Lipoprotein_16"/>
    <property type="match status" value="1"/>
</dbReference>
<reference evidence="1 2" key="1">
    <citation type="submission" date="2019-05" db="EMBL/GenBank/DDBJ databases">
        <title>Genome sequences of Thalassotalea litorea 1K03283.</title>
        <authorList>
            <person name="Zhang D."/>
        </authorList>
    </citation>
    <scope>NUCLEOTIDE SEQUENCE [LARGE SCALE GENOMIC DNA]</scope>
    <source>
        <strain evidence="1 2">MCCC 1K03283</strain>
    </source>
</reference>
<keyword evidence="2" id="KW-1185">Reference proteome</keyword>
<protein>
    <recommendedName>
        <fullName evidence="3">Lipoprotein</fullName>
    </recommendedName>
</protein>